<organism evidence="1 2">
    <name type="scientific">Fusobacterium mortiferum</name>
    <dbReference type="NCBI Taxonomy" id="850"/>
    <lineage>
        <taxon>Bacteria</taxon>
        <taxon>Fusobacteriati</taxon>
        <taxon>Fusobacteriota</taxon>
        <taxon>Fusobacteriia</taxon>
        <taxon>Fusobacteriales</taxon>
        <taxon>Fusobacteriaceae</taxon>
        <taxon>Fusobacterium</taxon>
    </lineage>
</organism>
<reference evidence="1 2" key="1">
    <citation type="submission" date="2018-08" db="EMBL/GenBank/DDBJ databases">
        <title>A genome reference for cultivated species of the human gut microbiota.</title>
        <authorList>
            <person name="Zou Y."/>
            <person name="Xue W."/>
            <person name="Luo G."/>
        </authorList>
    </citation>
    <scope>NUCLEOTIDE SEQUENCE [LARGE SCALE GENOMIC DNA]</scope>
    <source>
        <strain evidence="1 2">AM25-1</strain>
    </source>
</reference>
<dbReference type="EMBL" id="QRHL01000008">
    <property type="protein sequence ID" value="RHF72520.1"/>
    <property type="molecule type" value="Genomic_DNA"/>
</dbReference>
<accession>A0A414PVJ5</accession>
<comment type="caution">
    <text evidence="1">The sequence shown here is derived from an EMBL/GenBank/DDBJ whole genome shotgun (WGS) entry which is preliminary data.</text>
</comment>
<sequence>MKKIDKFLFIFLFCLNYIFCYSSNINYEDLEELLRNNIISQEDYNILMGENNQETTEGIYELKINGESKAKIYKVFVKNGKLYFPLKSFFENINFQNYSFSDENELKIYLGENLKEIILTKEELKVDKERTKKIEKDDIISKDGELYLAEDLFKEIFLSNLRIDNNNYIVGMYLNFPTPEEIKIRTDRTKEKLEEDKNKKTLQYTNTPELFELGYLRTQFLQTYEISKDDDTKKKDWEGNLEYQGAFLYGQLTANYDLKEKKFQDTTLKYNEIWEKHTLEVGNYSVGSEKAREWGVNFKKDKGYIITSDKTYIIRENVPIGSRVELLYLGFAIDVQDEKNGSVEFKNSEIKSNREYTLKIYEPSGNIILKKISTTSDYNQQNKGQFEYNISLREDDESKKIRANSKIYYGLTDNLTFGLGYDKEIENLNTRYEYIENGSLEAIYNDTFFSYPYVLSYEDKRVFTKIYDKDRKKNTKDKNSKHFKGQIDINKLRLKFENDFKEKYYEEKRDENYTVEYRPFKSLELGYEYDKTYYYDGSEKNNSKYKVGYSKSFKSLLWTAEYEKYINDKSEYNLNVYYNGFRNHSVRLENSWTNDGKDYEVGLTLFSNTNKTFDYTFEARYSEKTKEAFTFRFNMKLNDWFTYEGNFDKLGNQKHKVGVDKIFDLKHPLEKVETLDSCRVKIITFIDLNDNNICDEDEPRIDNVKVKVGGKEVLTDKRGEGMLYGIPNHIVYDLNPTIRKPSFVLGNNKIKIRGTTSSTLVAYIPVKPLLTLTGIVNVDSSLNKTLNEKIAMFGEILIKVKDISGKVLDMAIPDETGIFEISGLLPKKYYLEIIYTGIDKNFEKYEEIIQLSYFDKTDGNMFVVNLLENAISLNKKGEYEVE</sequence>
<protein>
    <submittedName>
        <fullName evidence="1">Uncharacterized protein</fullName>
    </submittedName>
</protein>
<evidence type="ECO:0000313" key="2">
    <source>
        <dbReference type="Proteomes" id="UP000284676"/>
    </source>
</evidence>
<evidence type="ECO:0000313" key="1">
    <source>
        <dbReference type="EMBL" id="RHF72520.1"/>
    </source>
</evidence>
<dbReference type="RefSeq" id="WP_118234345.1">
    <property type="nucleotide sequence ID" value="NZ_QRHL01000008.1"/>
</dbReference>
<name>A0A414PVJ5_FUSMR</name>
<gene>
    <name evidence="1" type="ORF">DW663_06590</name>
</gene>
<dbReference type="Proteomes" id="UP000284676">
    <property type="component" value="Unassembled WGS sequence"/>
</dbReference>
<proteinExistence type="predicted"/>
<dbReference type="AlphaFoldDB" id="A0A414PVJ5"/>